<dbReference type="GO" id="GO:0016020">
    <property type="term" value="C:membrane"/>
    <property type="evidence" value="ECO:0007669"/>
    <property type="project" value="InterPro"/>
</dbReference>
<dbReference type="Proteomes" id="UP000552700">
    <property type="component" value="Unassembled WGS sequence"/>
</dbReference>
<dbReference type="Gene3D" id="2.140.10.10">
    <property type="entry name" value="Quinoprotein alcohol dehydrogenase-like superfamily"/>
    <property type="match status" value="1"/>
</dbReference>
<dbReference type="EC" id="1.1.9.1" evidence="15"/>
<dbReference type="GO" id="GO:0016614">
    <property type="term" value="F:oxidoreductase activity, acting on CH-OH group of donors"/>
    <property type="evidence" value="ECO:0007669"/>
    <property type="project" value="InterPro"/>
</dbReference>
<feature type="binding site" evidence="11">
    <location>
        <position position="155"/>
    </location>
    <ligand>
        <name>pyrroloquinoline quinone</name>
        <dbReference type="ChEBI" id="CHEBI:58442"/>
    </ligand>
</feature>
<evidence type="ECO:0000256" key="7">
    <source>
        <dbReference type="ARBA" id="ARBA00023002"/>
    </source>
</evidence>
<keyword evidence="7 15" id="KW-0560">Oxidoreductase</keyword>
<feature type="binding site" evidence="11">
    <location>
        <position position="55"/>
    </location>
    <ligand>
        <name>pyrroloquinoline quinone</name>
        <dbReference type="ChEBI" id="CHEBI:58442"/>
    </ligand>
</feature>
<feature type="binding site" description="axial binding residue" evidence="12">
    <location>
        <position position="643"/>
    </location>
    <ligand>
        <name>heme c</name>
        <dbReference type="ChEBI" id="CHEBI:61717"/>
    </ligand>
    <ligandPart>
        <name>Fe</name>
        <dbReference type="ChEBI" id="CHEBI:18248"/>
    </ligandPart>
</feature>
<evidence type="ECO:0000256" key="5">
    <source>
        <dbReference type="ARBA" id="ARBA00022837"/>
    </source>
</evidence>
<keyword evidence="16" id="KW-1185">Reference proteome</keyword>
<evidence type="ECO:0000256" key="8">
    <source>
        <dbReference type="ARBA" id="ARBA00023004"/>
    </source>
</evidence>
<gene>
    <name evidence="15" type="ORF">FHS92_000690</name>
</gene>
<dbReference type="InterPro" id="IPR018391">
    <property type="entry name" value="PQQ_b-propeller_rpt"/>
</dbReference>
<feature type="binding site" evidence="11">
    <location>
        <begin position="171"/>
        <end position="172"/>
    </location>
    <ligand>
        <name>pyrroloquinoline quinone</name>
        <dbReference type="ChEBI" id="CHEBI:58442"/>
    </ligand>
</feature>
<reference evidence="15 16" key="1">
    <citation type="submission" date="2020-08" db="EMBL/GenBank/DDBJ databases">
        <title>Genomic Encyclopedia of Type Strains, Phase IV (KMG-IV): sequencing the most valuable type-strain genomes for metagenomic binning, comparative biology and taxonomic classification.</title>
        <authorList>
            <person name="Goeker M."/>
        </authorList>
    </citation>
    <scope>NUCLEOTIDE SEQUENCE [LARGE SCALE GENOMIC DNA]</scope>
    <source>
        <strain evidence="15 16">DSM 102255</strain>
    </source>
</reference>
<evidence type="ECO:0000256" key="11">
    <source>
        <dbReference type="PIRSR" id="PIRSR617512-2"/>
    </source>
</evidence>
<keyword evidence="9" id="KW-1015">Disulfide bond</keyword>
<comment type="caution">
    <text evidence="15">The sequence shown here is derived from an EMBL/GenBank/DDBJ whole genome shotgun (WGS) entry which is preliminary data.</text>
</comment>
<keyword evidence="4" id="KW-0732">Signal</keyword>
<keyword evidence="8 12" id="KW-0408">Iron</keyword>
<feature type="binding site" description="axial binding residue" evidence="12">
    <location>
        <position position="604"/>
    </location>
    <ligand>
        <name>heme c</name>
        <dbReference type="ChEBI" id="CHEBI:61717"/>
    </ligand>
    <ligandPart>
        <name>Fe</name>
        <dbReference type="ChEBI" id="CHEBI:18248"/>
    </ligandPart>
</feature>
<evidence type="ECO:0000259" key="14">
    <source>
        <dbReference type="PROSITE" id="PS51007"/>
    </source>
</evidence>
<dbReference type="PANTHER" id="PTHR32303">
    <property type="entry name" value="QUINOPROTEIN ALCOHOL DEHYDROGENASE (CYTOCHROME C)"/>
    <property type="match status" value="1"/>
</dbReference>
<comment type="cofactor">
    <cofactor evidence="12">
        <name>Ca(2+)</name>
        <dbReference type="ChEBI" id="CHEBI:29108"/>
    </cofactor>
    <text evidence="12">Binds 1 Ca(2+) ion per subunit.</text>
</comment>
<feature type="binding site" evidence="11">
    <location>
        <position position="229"/>
    </location>
    <ligand>
        <name>pyrroloquinoline quinone</name>
        <dbReference type="ChEBI" id="CHEBI:58442"/>
    </ligand>
</feature>
<feature type="binding site" evidence="11">
    <location>
        <position position="108"/>
    </location>
    <ligand>
        <name>pyrroloquinoline quinone</name>
        <dbReference type="ChEBI" id="CHEBI:58442"/>
    </ligand>
</feature>
<feature type="active site" description="Proton acceptor" evidence="10">
    <location>
        <position position="294"/>
    </location>
</feature>
<dbReference type="SMART" id="SM00564">
    <property type="entry name" value="PQQ"/>
    <property type="match status" value="5"/>
</dbReference>
<dbReference type="Gene3D" id="1.10.760.10">
    <property type="entry name" value="Cytochrome c-like domain"/>
    <property type="match status" value="1"/>
</dbReference>
<evidence type="ECO:0000256" key="1">
    <source>
        <dbReference type="ARBA" id="ARBA00008156"/>
    </source>
</evidence>
<comment type="cofactor">
    <cofactor evidence="11">
        <name>pyrroloquinoline quinone</name>
        <dbReference type="ChEBI" id="CHEBI:58442"/>
    </cofactor>
    <text evidence="11">Binds 1 PQQ group per subunit.</text>
</comment>
<protein>
    <submittedName>
        <fullName evidence="15">Quinohemoprotein ethanol dehydrogenase</fullName>
        <ecNumber evidence="15">1.1.9.1</ecNumber>
    </submittedName>
</protein>
<evidence type="ECO:0000256" key="3">
    <source>
        <dbReference type="ARBA" id="ARBA00022723"/>
    </source>
</evidence>
<keyword evidence="5 12" id="KW-0106">Calcium</keyword>
<dbReference type="InterPro" id="IPR002372">
    <property type="entry name" value="PQQ_rpt_dom"/>
</dbReference>
<feature type="binding site" evidence="12">
    <location>
        <position position="249"/>
    </location>
    <ligand>
        <name>Ca(2+)</name>
        <dbReference type="ChEBI" id="CHEBI:29108"/>
    </ligand>
</feature>
<feature type="binding site" description="covalent" evidence="11">
    <location>
        <position position="603"/>
    </location>
    <ligand>
        <name>heme c</name>
        <dbReference type="ChEBI" id="CHEBI:61717"/>
    </ligand>
</feature>
<name>A0A841IWF4_9SPHN</name>
<evidence type="ECO:0000256" key="9">
    <source>
        <dbReference type="ARBA" id="ARBA00023157"/>
    </source>
</evidence>
<organism evidence="15 16">
    <name type="scientific">Sphingobium subterraneum</name>
    <dbReference type="NCBI Taxonomy" id="627688"/>
    <lineage>
        <taxon>Bacteria</taxon>
        <taxon>Pseudomonadati</taxon>
        <taxon>Pseudomonadota</taxon>
        <taxon>Alphaproteobacteria</taxon>
        <taxon>Sphingomonadales</taxon>
        <taxon>Sphingomonadaceae</taxon>
        <taxon>Sphingobium</taxon>
    </lineage>
</organism>
<dbReference type="SUPFAM" id="SSF46626">
    <property type="entry name" value="Cytochrome c"/>
    <property type="match status" value="1"/>
</dbReference>
<evidence type="ECO:0000256" key="13">
    <source>
        <dbReference type="SAM" id="MobiDB-lite"/>
    </source>
</evidence>
<dbReference type="InterPro" id="IPR017512">
    <property type="entry name" value="PQQ_MeOH/EtOH_DH"/>
</dbReference>
<dbReference type="AlphaFoldDB" id="A0A841IWF4"/>
<feature type="binding site" description="covalent" evidence="11">
    <location>
        <position position="600"/>
    </location>
    <ligand>
        <name>heme c</name>
        <dbReference type="ChEBI" id="CHEBI:61717"/>
    </ligand>
</feature>
<keyword evidence="2 11" id="KW-0349">Heme</keyword>
<feature type="region of interest" description="Disordered" evidence="13">
    <location>
        <begin position="1"/>
        <end position="31"/>
    </location>
</feature>
<dbReference type="NCBIfam" id="TIGR03075">
    <property type="entry name" value="PQQ_enz_alc_DH"/>
    <property type="match status" value="1"/>
</dbReference>
<evidence type="ECO:0000313" key="15">
    <source>
        <dbReference type="EMBL" id="MBB6122983.1"/>
    </source>
</evidence>
<comment type="similarity">
    <text evidence="1">Belongs to the bacterial PQQ dehydrogenase family.</text>
</comment>
<dbReference type="EMBL" id="JACIJP010000001">
    <property type="protein sequence ID" value="MBB6122983.1"/>
    <property type="molecule type" value="Genomic_DNA"/>
</dbReference>
<evidence type="ECO:0000256" key="10">
    <source>
        <dbReference type="PIRSR" id="PIRSR617512-1"/>
    </source>
</evidence>
<dbReference type="GO" id="GO:0020037">
    <property type="term" value="F:heme binding"/>
    <property type="evidence" value="ECO:0007669"/>
    <property type="project" value="InterPro"/>
</dbReference>
<feature type="binding site" evidence="11">
    <location>
        <begin position="381"/>
        <end position="382"/>
    </location>
    <ligand>
        <name>pyrroloquinoline quinone</name>
        <dbReference type="ChEBI" id="CHEBI:58442"/>
    </ligand>
</feature>
<comment type="cofactor">
    <cofactor evidence="11">
        <name>heme c</name>
        <dbReference type="ChEBI" id="CHEBI:61717"/>
    </cofactor>
    <text evidence="11">Binds 1 heme c group per subunit.</text>
</comment>
<dbReference type="PROSITE" id="PS51007">
    <property type="entry name" value="CYTC"/>
    <property type="match status" value="1"/>
</dbReference>
<keyword evidence="6 11" id="KW-0634">PQQ</keyword>
<dbReference type="GO" id="GO:0009055">
    <property type="term" value="F:electron transfer activity"/>
    <property type="evidence" value="ECO:0007669"/>
    <property type="project" value="InterPro"/>
</dbReference>
<evidence type="ECO:0000256" key="4">
    <source>
        <dbReference type="ARBA" id="ARBA00022729"/>
    </source>
</evidence>
<evidence type="ECO:0000256" key="6">
    <source>
        <dbReference type="ARBA" id="ARBA00022891"/>
    </source>
</evidence>
<sequence length="680" mass="74068">MAACGGPRSDGGDWTSYGRSADESRFSPGNQITSDNVDRLGLSWAFTLDEPGGLEATPLAIDGILYFTAANGTVYAADVLSRKILWKYDPQSWKVSPRMIRGFEPVNRGLAYWQGKLFLGAFDGRLIAIDARNGREIWQTSTLDGDGPHSRKTITGAPRAFNGKVVIGQGGADWGTRGYLTAYDANSGKKLWRFFTVPGRPGSDENDPAMKMAAKSWSGEWWRWGGGGTPWNAITYDPELNRLYIGTGNASVYDPRLRSPAGGDNLFLASIVAVDVDTGRYIWHYQVNPREAWDYKATTDMTLAEAEIGGKRRKILMQAPTNGFFYVLDRETGRVISAEKLGKVTWADKIDLKTGRPVERPGIRYESGPVTIWPGTIGAHNWQAMAYSPQTKLVYIPYMQLPTTFTSTPEDAQALADLTLDKTKMRFGIGATFRSAVIDKEDGKGALLAWDPIGQKAAWRVPRKYLWNGGILTTGGNLVFQGTADGNFEAFSADQGKLLWSFKAGNGIIAPPISFAARGKQYIAVLAGYGGASAAGSKLFDTGWRYGIHPSRLLVFSLDGKEKLPQTQPPSVAVTIADDPKIVIDQAAAKRGAKIYSQTCRICHGAGAAATGPTAPDLRASGATLDYAVFRDVLNGALVERQMPRFDDLSDDEMRSIFMYIRSEARHPGSTGEVKQSNGS</sequence>
<dbReference type="GO" id="GO:0005509">
    <property type="term" value="F:calcium ion binding"/>
    <property type="evidence" value="ECO:0007669"/>
    <property type="project" value="InterPro"/>
</dbReference>
<dbReference type="InterPro" id="IPR009056">
    <property type="entry name" value="Cyt_c-like_dom"/>
</dbReference>
<dbReference type="InterPro" id="IPR036909">
    <property type="entry name" value="Cyt_c-like_dom_sf"/>
</dbReference>
<evidence type="ECO:0000256" key="2">
    <source>
        <dbReference type="ARBA" id="ARBA00022617"/>
    </source>
</evidence>
<feature type="domain" description="Cytochrome c" evidence="14">
    <location>
        <begin position="587"/>
        <end position="665"/>
    </location>
</feature>
<feature type="binding site" evidence="12">
    <location>
        <position position="294"/>
    </location>
    <ligand>
        <name>Ca(2+)</name>
        <dbReference type="ChEBI" id="CHEBI:29108"/>
    </ligand>
</feature>
<accession>A0A841IWF4</accession>
<evidence type="ECO:0000313" key="16">
    <source>
        <dbReference type="Proteomes" id="UP000552700"/>
    </source>
</evidence>
<dbReference type="Pfam" id="PF01011">
    <property type="entry name" value="PQQ"/>
    <property type="match status" value="2"/>
</dbReference>
<proteinExistence type="inferred from homology"/>
<dbReference type="SUPFAM" id="SSF50998">
    <property type="entry name" value="Quinoprotein alcohol dehydrogenase-like"/>
    <property type="match status" value="1"/>
</dbReference>
<evidence type="ECO:0000256" key="12">
    <source>
        <dbReference type="PIRSR" id="PIRSR617512-3"/>
    </source>
</evidence>
<dbReference type="InterPro" id="IPR011047">
    <property type="entry name" value="Quinoprotein_ADH-like_sf"/>
</dbReference>
<dbReference type="Pfam" id="PF13442">
    <property type="entry name" value="Cytochrome_CBB3"/>
    <property type="match status" value="1"/>
</dbReference>
<keyword evidence="3 12" id="KW-0479">Metal-binding</keyword>